<evidence type="ECO:0000256" key="2">
    <source>
        <dbReference type="ARBA" id="ARBA00004947"/>
    </source>
</evidence>
<dbReference type="InterPro" id="IPR036265">
    <property type="entry name" value="HIT-like_sf"/>
</dbReference>
<evidence type="ECO:0000256" key="1">
    <source>
        <dbReference type="ARBA" id="ARBA00001107"/>
    </source>
</evidence>
<comment type="subunit">
    <text evidence="4">Homodimer.</text>
</comment>
<comment type="cofactor">
    <cofactor evidence="16">
        <name>Zn(2+)</name>
        <dbReference type="ChEBI" id="CHEBI:29105"/>
    </cofactor>
    <text evidence="16">Binds 1 zinc ion per subunit.</text>
</comment>
<evidence type="ECO:0000259" key="19">
    <source>
        <dbReference type="Pfam" id="PF01087"/>
    </source>
</evidence>
<feature type="domain" description="Galactose-1-phosphate uridyl transferase N-terminal" evidence="19">
    <location>
        <begin position="8"/>
        <end position="211"/>
    </location>
</feature>
<dbReference type="PIRSF" id="PIRSF000808">
    <property type="entry name" value="GalT"/>
    <property type="match status" value="1"/>
</dbReference>
<evidence type="ECO:0000259" key="20">
    <source>
        <dbReference type="Pfam" id="PF02744"/>
    </source>
</evidence>
<feature type="binding site" evidence="17">
    <location>
        <position position="335"/>
    </location>
    <ligand>
        <name>Fe cation</name>
        <dbReference type="ChEBI" id="CHEBI:24875"/>
    </ligand>
</feature>
<reference evidence="21" key="1">
    <citation type="journal article" date="2023" name="Mol. Phylogenet. Evol.">
        <title>Genome-scale phylogeny and comparative genomics of the fungal order Sordariales.</title>
        <authorList>
            <person name="Hensen N."/>
            <person name="Bonometti L."/>
            <person name="Westerberg I."/>
            <person name="Brannstrom I.O."/>
            <person name="Guillou S."/>
            <person name="Cros-Aarteil S."/>
            <person name="Calhoun S."/>
            <person name="Haridas S."/>
            <person name="Kuo A."/>
            <person name="Mondo S."/>
            <person name="Pangilinan J."/>
            <person name="Riley R."/>
            <person name="LaButti K."/>
            <person name="Andreopoulos B."/>
            <person name="Lipzen A."/>
            <person name="Chen C."/>
            <person name="Yan M."/>
            <person name="Daum C."/>
            <person name="Ng V."/>
            <person name="Clum A."/>
            <person name="Steindorff A."/>
            <person name="Ohm R.A."/>
            <person name="Martin F."/>
            <person name="Silar P."/>
            <person name="Natvig D.O."/>
            <person name="Lalanne C."/>
            <person name="Gautier V."/>
            <person name="Ament-Velasquez S.L."/>
            <person name="Kruys A."/>
            <person name="Hutchinson M.I."/>
            <person name="Powell A.J."/>
            <person name="Barry K."/>
            <person name="Miller A.N."/>
            <person name="Grigoriev I.V."/>
            <person name="Debuchy R."/>
            <person name="Gladieux P."/>
            <person name="Hiltunen Thoren M."/>
            <person name="Johannesson H."/>
        </authorList>
    </citation>
    <scope>NUCLEOTIDE SEQUENCE</scope>
    <source>
        <strain evidence="21">CBS 892.96</strain>
    </source>
</reference>
<comment type="catalytic activity">
    <reaction evidence="1 18">
        <text>alpha-D-galactose 1-phosphate + UDP-alpha-D-glucose = alpha-D-glucose 1-phosphate + UDP-alpha-D-galactose</text>
        <dbReference type="Rhea" id="RHEA:13989"/>
        <dbReference type="ChEBI" id="CHEBI:58336"/>
        <dbReference type="ChEBI" id="CHEBI:58601"/>
        <dbReference type="ChEBI" id="CHEBI:58885"/>
        <dbReference type="ChEBI" id="CHEBI:66914"/>
        <dbReference type="EC" id="2.7.7.12"/>
    </reaction>
</comment>
<evidence type="ECO:0000256" key="10">
    <source>
        <dbReference type="ARBA" id="ARBA00022833"/>
    </source>
</evidence>
<evidence type="ECO:0000256" key="14">
    <source>
        <dbReference type="PIRSR" id="PIRSR000808-1"/>
    </source>
</evidence>
<dbReference type="PANTHER" id="PTHR11943:SF1">
    <property type="entry name" value="GALACTOSE-1-PHOSPHATE URIDYLYLTRANSFERASE"/>
    <property type="match status" value="1"/>
</dbReference>
<keyword evidence="12 18" id="KW-0299">Galactose metabolism</keyword>
<evidence type="ECO:0000256" key="11">
    <source>
        <dbReference type="ARBA" id="ARBA00023004"/>
    </source>
</evidence>
<reference evidence="21" key="2">
    <citation type="submission" date="2023-05" db="EMBL/GenBank/DDBJ databases">
        <authorList>
            <consortium name="Lawrence Berkeley National Laboratory"/>
            <person name="Steindorff A."/>
            <person name="Hensen N."/>
            <person name="Bonometti L."/>
            <person name="Westerberg I."/>
            <person name="Brannstrom I.O."/>
            <person name="Guillou S."/>
            <person name="Cros-Aarteil S."/>
            <person name="Calhoun S."/>
            <person name="Haridas S."/>
            <person name="Kuo A."/>
            <person name="Mondo S."/>
            <person name="Pangilinan J."/>
            <person name="Riley R."/>
            <person name="Labutti K."/>
            <person name="Andreopoulos B."/>
            <person name="Lipzen A."/>
            <person name="Chen C."/>
            <person name="Yanf M."/>
            <person name="Daum C."/>
            <person name="Ng V."/>
            <person name="Clum A."/>
            <person name="Ohm R."/>
            <person name="Martin F."/>
            <person name="Silar P."/>
            <person name="Natvig D."/>
            <person name="Lalanne C."/>
            <person name="Gautier V."/>
            <person name="Ament-Velasquez S.L."/>
            <person name="Kruys A."/>
            <person name="Hutchinson M.I."/>
            <person name="Powell A.J."/>
            <person name="Barry K."/>
            <person name="Miller A.N."/>
            <person name="Grigoriev I.V."/>
            <person name="Debuchy R."/>
            <person name="Gladieux P."/>
            <person name="Thoren M.H."/>
            <person name="Johannesson H."/>
        </authorList>
    </citation>
    <scope>NUCLEOTIDE SEQUENCE</scope>
    <source>
        <strain evidence="21">CBS 892.96</strain>
    </source>
</reference>
<feature type="binding site" description="in other chain" evidence="15">
    <location>
        <position position="61"/>
    </location>
    <ligand>
        <name>UDP-alpha-D-glucose</name>
        <dbReference type="ChEBI" id="CHEBI:58885"/>
        <note>ligand shared between dimeric partners</note>
    </ligand>
</feature>
<evidence type="ECO:0000256" key="4">
    <source>
        <dbReference type="ARBA" id="ARBA00011738"/>
    </source>
</evidence>
<evidence type="ECO:0000256" key="12">
    <source>
        <dbReference type="ARBA" id="ARBA00023144"/>
    </source>
</evidence>
<dbReference type="FunFam" id="3.30.428.10:FF:000001">
    <property type="entry name" value="Galactose-1-phosphate uridylyltransferase"/>
    <property type="match status" value="1"/>
</dbReference>
<dbReference type="GO" id="GO:0033499">
    <property type="term" value="P:galactose catabolic process via UDP-galactose, Leloir pathway"/>
    <property type="evidence" value="ECO:0007669"/>
    <property type="project" value="TreeGrafter"/>
</dbReference>
<feature type="binding site" evidence="16">
    <location>
        <position position="199"/>
    </location>
    <ligand>
        <name>Zn(2+)</name>
        <dbReference type="ChEBI" id="CHEBI:29105"/>
    </ligand>
</feature>
<dbReference type="GO" id="GO:0005737">
    <property type="term" value="C:cytoplasm"/>
    <property type="evidence" value="ECO:0007669"/>
    <property type="project" value="TreeGrafter"/>
</dbReference>
<comment type="cofactor">
    <cofactor evidence="17">
        <name>Fe cation</name>
        <dbReference type="ChEBI" id="CHEBI:24875"/>
    </cofactor>
    <text evidence="17">Binds 1 Fe cation per subunit.</text>
</comment>
<feature type="binding site" evidence="17">
    <location>
        <position position="316"/>
    </location>
    <ligand>
        <name>Fe cation</name>
        <dbReference type="ChEBI" id="CHEBI:24875"/>
    </ligand>
</feature>
<evidence type="ECO:0000256" key="18">
    <source>
        <dbReference type="RuleBase" id="RU000506"/>
    </source>
</evidence>
<evidence type="ECO:0000313" key="21">
    <source>
        <dbReference type="EMBL" id="KAK4174870.1"/>
    </source>
</evidence>
<dbReference type="PANTHER" id="PTHR11943">
    <property type="entry name" value="GALACTOSE-1-PHOSPHATE URIDYLYLTRANSFERASE"/>
    <property type="match status" value="1"/>
</dbReference>
<keyword evidence="22" id="KW-1185">Reference proteome</keyword>
<evidence type="ECO:0000256" key="6">
    <source>
        <dbReference type="ARBA" id="ARBA00016340"/>
    </source>
</evidence>
<evidence type="ECO:0000256" key="3">
    <source>
        <dbReference type="ARBA" id="ARBA00010951"/>
    </source>
</evidence>
<feature type="binding site" evidence="16">
    <location>
        <position position="52"/>
    </location>
    <ligand>
        <name>Zn(2+)</name>
        <dbReference type="ChEBI" id="CHEBI:29105"/>
    </ligand>
</feature>
<feature type="binding site" evidence="17">
    <location>
        <position position="333"/>
    </location>
    <ligand>
        <name>Fe cation</name>
        <dbReference type="ChEBI" id="CHEBI:24875"/>
    </ligand>
</feature>
<keyword evidence="9 16" id="KW-0479">Metal-binding</keyword>
<name>A0AAN6W434_9PEZI</name>
<dbReference type="GO" id="GO:0008108">
    <property type="term" value="F:UDP-glucose:hexose-1-phosphate uridylyltransferase activity"/>
    <property type="evidence" value="ECO:0007669"/>
    <property type="project" value="UniProtKB-EC"/>
</dbReference>
<evidence type="ECO:0000256" key="16">
    <source>
        <dbReference type="PIRSR" id="PIRSR000808-3"/>
    </source>
</evidence>
<evidence type="ECO:0000256" key="8">
    <source>
        <dbReference type="ARBA" id="ARBA00022695"/>
    </source>
</evidence>
<dbReference type="Proteomes" id="UP001302321">
    <property type="component" value="Unassembled WGS sequence"/>
</dbReference>
<dbReference type="GO" id="GO:0008270">
    <property type="term" value="F:zinc ion binding"/>
    <property type="evidence" value="ECO:0007669"/>
    <property type="project" value="InterPro"/>
</dbReference>
<feature type="binding site" evidence="17">
    <location>
        <position position="217"/>
    </location>
    <ligand>
        <name>Fe cation</name>
        <dbReference type="ChEBI" id="CHEBI:24875"/>
    </ligand>
</feature>
<feature type="binding site" evidence="15">
    <location>
        <begin position="348"/>
        <end position="349"/>
    </location>
    <ligand>
        <name>UDP-alpha-D-glucose</name>
        <dbReference type="ChEBI" id="CHEBI:58885"/>
        <note>ligand shared between dimeric partners</note>
    </ligand>
</feature>
<dbReference type="InterPro" id="IPR019779">
    <property type="entry name" value="GalP_UDPtransf1_His-AS"/>
</dbReference>
<feature type="binding site" evidence="16">
    <location>
        <position position="55"/>
    </location>
    <ligand>
        <name>Zn(2+)</name>
        <dbReference type="ChEBI" id="CHEBI:29105"/>
    </ligand>
</feature>
<feature type="binding site" description="in other chain" evidence="15">
    <location>
        <begin position="194"/>
        <end position="196"/>
    </location>
    <ligand>
        <name>UDP-alpha-D-glucose</name>
        <dbReference type="ChEBI" id="CHEBI:58885"/>
        <note>ligand shared between dimeric partners</note>
    </ligand>
</feature>
<comment type="caution">
    <text evidence="21">The sequence shown here is derived from an EMBL/GenBank/DDBJ whole genome shotgun (WGS) entry which is preliminary data.</text>
</comment>
<feature type="active site" description="Tele-UMP-histidine intermediate" evidence="14">
    <location>
        <position position="201"/>
    </location>
</feature>
<sequence length="385" mass="44132">MPDEVLNDISHRRYNPLTGSWLLVSPHRTKRPWQGAQESPSKSTLPEYDSKCYLCPGNKRAQGDSNPDYKNTFAFVNDYSAVKEEQQDYHPETNKNDVASLLLQARPVTGRCYVLTFSAKHDTTLADMTPEEILPVINTWTRIYASHLSPSHPLKDHAKQALTTIPQNPDGEVSPPTHQLKNMQIFENKGAAMGCSNPHPHCQIWTTSTLPEEPGKELVNMGKYKSDTGRHLLDDYVKLELEKKERVVWQNESFVVVCPWWALWPFEVLIISKRHVRALVDLDEKERLEFAEAVQEVARRYDNLFETNFPYSSGIHQAPLDCTEEEAETSWLHMHFYPPLLRSATVKKFLVGYELMAEPQRDITPEQAAAKLRDCGGKLYRKSLQ</sequence>
<feature type="domain" description="Galactose-1-phosphate uridyl transferase C-terminal" evidence="20">
    <location>
        <begin position="221"/>
        <end position="375"/>
    </location>
</feature>
<dbReference type="Pfam" id="PF01087">
    <property type="entry name" value="GalP_UDP_transf"/>
    <property type="match status" value="1"/>
</dbReference>
<feature type="binding site" description="in other chain" evidence="15">
    <location>
        <begin position="77"/>
        <end position="78"/>
    </location>
    <ligand>
        <name>UDP-alpha-D-glucose</name>
        <dbReference type="ChEBI" id="CHEBI:58885"/>
        <note>ligand shared between dimeric partners</note>
    </ligand>
</feature>
<evidence type="ECO:0000256" key="5">
    <source>
        <dbReference type="ARBA" id="ARBA00012384"/>
    </source>
</evidence>
<feature type="binding site" description="in other chain" evidence="15">
    <location>
        <position position="360"/>
    </location>
    <ligand>
        <name>UDP-alpha-D-glucose</name>
        <dbReference type="ChEBI" id="CHEBI:58885"/>
        <note>ligand shared between dimeric partners</note>
    </ligand>
</feature>
<evidence type="ECO:0000256" key="15">
    <source>
        <dbReference type="PIRSR" id="PIRSR000808-2"/>
    </source>
</evidence>
<keyword evidence="7 18" id="KW-0808">Transferase</keyword>
<keyword evidence="8 18" id="KW-0548">Nucleotidyltransferase</keyword>
<dbReference type="EMBL" id="MU866259">
    <property type="protein sequence ID" value="KAK4174870.1"/>
    <property type="molecule type" value="Genomic_DNA"/>
</dbReference>
<dbReference type="PROSITE" id="PS00117">
    <property type="entry name" value="GAL_P_UDP_TRANSF_I"/>
    <property type="match status" value="1"/>
</dbReference>
<dbReference type="InterPro" id="IPR001937">
    <property type="entry name" value="GalP_UDPtransf1"/>
</dbReference>
<comment type="similarity">
    <text evidence="3 18">Belongs to the galactose-1-phosphate uridylyltransferase type 1 family.</text>
</comment>
<keyword evidence="11 17" id="KW-0408">Iron</keyword>
<keyword evidence="10 16" id="KW-0862">Zinc</keyword>
<evidence type="ECO:0000256" key="17">
    <source>
        <dbReference type="PIRSR" id="PIRSR000808-4"/>
    </source>
</evidence>
<dbReference type="EC" id="2.7.7.12" evidence="5 18"/>
<evidence type="ECO:0000256" key="7">
    <source>
        <dbReference type="ARBA" id="ARBA00022679"/>
    </source>
</evidence>
<dbReference type="SUPFAM" id="SSF54197">
    <property type="entry name" value="HIT-like"/>
    <property type="match status" value="2"/>
</dbReference>
<dbReference type="FunFam" id="3.30.428.10:FF:000009">
    <property type="entry name" value="Galactose-1-phosphate uridylyltransferase"/>
    <property type="match status" value="1"/>
</dbReference>
<dbReference type="Gene3D" id="3.30.428.10">
    <property type="entry name" value="HIT-like"/>
    <property type="match status" value="2"/>
</dbReference>
<proteinExistence type="inferred from homology"/>
<organism evidence="21 22">
    <name type="scientific">Triangularia setosa</name>
    <dbReference type="NCBI Taxonomy" id="2587417"/>
    <lineage>
        <taxon>Eukaryota</taxon>
        <taxon>Fungi</taxon>
        <taxon>Dikarya</taxon>
        <taxon>Ascomycota</taxon>
        <taxon>Pezizomycotina</taxon>
        <taxon>Sordariomycetes</taxon>
        <taxon>Sordariomycetidae</taxon>
        <taxon>Sordariales</taxon>
        <taxon>Podosporaceae</taxon>
        <taxon>Triangularia</taxon>
    </lineage>
</organism>
<protein>
    <recommendedName>
        <fullName evidence="6 18">Galactose-1-phosphate uridylyltransferase</fullName>
        <ecNumber evidence="5 18">2.7.7.12</ecNumber>
    </recommendedName>
</protein>
<dbReference type="AlphaFoldDB" id="A0AAN6W434"/>
<feature type="binding site" evidence="16">
    <location>
        <position position="121"/>
    </location>
    <ligand>
        <name>Zn(2+)</name>
        <dbReference type="ChEBI" id="CHEBI:29105"/>
    </ligand>
</feature>
<evidence type="ECO:0000256" key="13">
    <source>
        <dbReference type="ARBA" id="ARBA00023277"/>
    </source>
</evidence>
<dbReference type="Pfam" id="PF02744">
    <property type="entry name" value="GalP_UDP_tr_C"/>
    <property type="match status" value="1"/>
</dbReference>
<dbReference type="NCBIfam" id="TIGR00209">
    <property type="entry name" value="galT_1"/>
    <property type="match status" value="1"/>
</dbReference>
<feature type="binding site" evidence="15">
    <location>
        <begin position="28"/>
        <end position="31"/>
    </location>
    <ligand>
        <name>UDP-alpha-D-glucose</name>
        <dbReference type="ChEBI" id="CHEBI:58885"/>
        <note>ligand shared between dimeric partners</note>
    </ligand>
</feature>
<evidence type="ECO:0000256" key="9">
    <source>
        <dbReference type="ARBA" id="ARBA00022723"/>
    </source>
</evidence>
<feature type="binding site" description="in other chain" evidence="15">
    <location>
        <position position="188"/>
    </location>
    <ligand>
        <name>UDP-alpha-D-glucose</name>
        <dbReference type="ChEBI" id="CHEBI:58885"/>
        <note>ligand shared between dimeric partners</note>
    </ligand>
</feature>
<accession>A0AAN6W434</accession>
<gene>
    <name evidence="21" type="ORF">QBC36DRAFT_332676</name>
</gene>
<feature type="binding site" description="in other chain" evidence="15">
    <location>
        <position position="203"/>
    </location>
    <ligand>
        <name>UDP-alpha-D-glucose</name>
        <dbReference type="ChEBI" id="CHEBI:58885"/>
        <note>ligand shared between dimeric partners</note>
    </ligand>
</feature>
<comment type="pathway">
    <text evidence="2 18">Carbohydrate metabolism; galactose metabolism.</text>
</comment>
<evidence type="ECO:0000313" key="22">
    <source>
        <dbReference type="Proteomes" id="UP001302321"/>
    </source>
</evidence>
<dbReference type="InterPro" id="IPR005849">
    <property type="entry name" value="GalP_Utransf_N"/>
</dbReference>
<feature type="binding site" evidence="15">
    <location>
        <begin position="353"/>
        <end position="354"/>
    </location>
    <ligand>
        <name>UDP-alpha-D-glucose</name>
        <dbReference type="ChEBI" id="CHEBI:58885"/>
        <note>ligand shared between dimeric partners</note>
    </ligand>
</feature>
<dbReference type="InterPro" id="IPR005850">
    <property type="entry name" value="GalP_Utransf_C"/>
</dbReference>
<dbReference type="CDD" id="cd00608">
    <property type="entry name" value="GalT"/>
    <property type="match status" value="1"/>
</dbReference>
<keyword evidence="13 18" id="KW-0119">Carbohydrate metabolism</keyword>